<dbReference type="InterPro" id="IPR014249">
    <property type="entry name" value="Spore_V_B"/>
</dbReference>
<evidence type="ECO:0000256" key="3">
    <source>
        <dbReference type="ARBA" id="ARBA00022692"/>
    </source>
</evidence>
<dbReference type="RefSeq" id="WP_048569750.1">
    <property type="nucleotide sequence ID" value="NZ_LFVU01000005.1"/>
</dbReference>
<feature type="transmembrane region" description="Helical" evidence="6">
    <location>
        <begin position="187"/>
        <end position="211"/>
    </location>
</feature>
<dbReference type="PANTHER" id="PTHR30250">
    <property type="entry name" value="PST FAMILY PREDICTED COLANIC ACID TRANSPORTER"/>
    <property type="match status" value="1"/>
</dbReference>
<evidence type="ECO:0000313" key="7">
    <source>
        <dbReference type="EMBL" id="KMT22734.1"/>
    </source>
</evidence>
<dbReference type="AlphaFoldDB" id="A0A0J8DES4"/>
<dbReference type="OrthoDB" id="9775950at2"/>
<comment type="subcellular location">
    <subcellularLocation>
        <location evidence="1">Cell membrane</location>
        <topology evidence="1">Multi-pass membrane protein</topology>
    </subcellularLocation>
</comment>
<accession>A0A0J8DES4</accession>
<feature type="transmembrane region" description="Helical" evidence="6">
    <location>
        <begin position="473"/>
        <end position="496"/>
    </location>
</feature>
<sequence length="509" mass="56189">MEQSSFFKKTAVLTVSNVLTGTLTFIYTIFLSREMGAAGMGLYQLVTPVFALFLCITGGGITVTLSKIAAEKKASGKLHELYKTVKIMCMFELVWSLMVTLFLIILSKVIANNILSDSRTVLGIIAFCPALIIISLSSVFKGTYYGLQRILEPAIIDVIEKAIRIIMIFPLMALVKNMNLGIEYTTAAAMLVVSIGEIFSFILFFISYKIYIKNHPARGICKSNRELVVSVLRLAIPLALNGILSTIFSMILTLLIPKRLMAGGVSYNEAISLLGKLEGMTLTILFYPAIILNAVCTVLIPSISEAVTSGKDYIINHRTNIAIKVASIVGFSSTVLILTRGGDIGIFFYKDSYVGYLLSLLSIPLPIVYIQIISFSILNGLGRQGSLLINSTLTSISDVIFIYIFLGIPTLAVKGYALNFLLSALFSIGLNFSVIRKSFKFKLDYMNCIVIPCLCAFSQYALTSLLFSSITNVPLIIVLYYLTYFILYLPFYFIAYKNKNIPNFTRKAS</sequence>
<feature type="transmembrane region" description="Helical" evidence="6">
    <location>
        <begin position="387"/>
        <end position="410"/>
    </location>
</feature>
<dbReference type="PATRIC" id="fig|1121307.3.peg.184"/>
<proteinExistence type="predicted"/>
<keyword evidence="3 6" id="KW-0812">Transmembrane</keyword>
<dbReference type="Proteomes" id="UP000036756">
    <property type="component" value="Unassembled WGS sequence"/>
</dbReference>
<dbReference type="InterPro" id="IPR024923">
    <property type="entry name" value="PG_synth_SpoVB"/>
</dbReference>
<evidence type="ECO:0000256" key="2">
    <source>
        <dbReference type="ARBA" id="ARBA00022475"/>
    </source>
</evidence>
<evidence type="ECO:0000256" key="5">
    <source>
        <dbReference type="ARBA" id="ARBA00023136"/>
    </source>
</evidence>
<feature type="transmembrane region" description="Helical" evidence="6">
    <location>
        <begin position="321"/>
        <end position="341"/>
    </location>
</feature>
<evidence type="ECO:0000256" key="6">
    <source>
        <dbReference type="SAM" id="Phobius"/>
    </source>
</evidence>
<dbReference type="InterPro" id="IPR002797">
    <property type="entry name" value="Polysacc_synth"/>
</dbReference>
<reference evidence="7 8" key="1">
    <citation type="submission" date="2015-06" db="EMBL/GenBank/DDBJ databases">
        <title>Draft genome sequence of the purine-degrading Clostridium cylindrosporum HC-1 (DSM 605).</title>
        <authorList>
            <person name="Poehlein A."/>
            <person name="Schiel-Bengelsdorf B."/>
            <person name="Bengelsdorf F."/>
            <person name="Daniel R."/>
            <person name="Duerre P."/>
        </authorList>
    </citation>
    <scope>NUCLEOTIDE SEQUENCE [LARGE SCALE GENOMIC DNA]</scope>
    <source>
        <strain evidence="7 8">DSM 605</strain>
    </source>
</reference>
<evidence type="ECO:0000256" key="1">
    <source>
        <dbReference type="ARBA" id="ARBA00004651"/>
    </source>
</evidence>
<feature type="transmembrane region" description="Helical" evidence="6">
    <location>
        <begin position="122"/>
        <end position="142"/>
    </location>
</feature>
<dbReference type="PIRSF" id="PIRSF038958">
    <property type="entry name" value="PG_synth_SpoVB"/>
    <property type="match status" value="1"/>
</dbReference>
<feature type="transmembrane region" description="Helical" evidence="6">
    <location>
        <begin position="12"/>
        <end position="30"/>
    </location>
</feature>
<keyword evidence="8" id="KW-1185">Reference proteome</keyword>
<feature type="transmembrane region" description="Helical" evidence="6">
    <location>
        <begin position="353"/>
        <end position="375"/>
    </location>
</feature>
<feature type="transmembrane region" description="Helical" evidence="6">
    <location>
        <begin position="447"/>
        <end position="467"/>
    </location>
</feature>
<dbReference type="PANTHER" id="PTHR30250:SF21">
    <property type="entry name" value="LIPID II FLIPPASE MURJ"/>
    <property type="match status" value="1"/>
</dbReference>
<dbReference type="InterPro" id="IPR050833">
    <property type="entry name" value="Poly_Biosynth_Transport"/>
</dbReference>
<feature type="transmembrane region" description="Helical" evidence="6">
    <location>
        <begin position="416"/>
        <end position="435"/>
    </location>
</feature>
<keyword evidence="2" id="KW-1003">Cell membrane</keyword>
<feature type="transmembrane region" description="Helical" evidence="6">
    <location>
        <begin position="87"/>
        <end position="110"/>
    </location>
</feature>
<keyword evidence="4 6" id="KW-1133">Transmembrane helix</keyword>
<dbReference type="Pfam" id="PF01943">
    <property type="entry name" value="Polysacc_synt"/>
    <property type="match status" value="1"/>
</dbReference>
<dbReference type="STRING" id="1121307.CLCY_11c00680"/>
<keyword evidence="5 6" id="KW-0472">Membrane</keyword>
<dbReference type="GO" id="GO:0005886">
    <property type="term" value="C:plasma membrane"/>
    <property type="evidence" value="ECO:0007669"/>
    <property type="project" value="UniProtKB-SubCell"/>
</dbReference>
<feature type="transmembrane region" description="Helical" evidence="6">
    <location>
        <begin position="277"/>
        <end position="300"/>
    </location>
</feature>
<protein>
    <submittedName>
        <fullName evidence="7">Stage V sporulation protein B</fullName>
    </submittedName>
</protein>
<organism evidence="7 8">
    <name type="scientific">Clostridium cylindrosporum DSM 605</name>
    <dbReference type="NCBI Taxonomy" id="1121307"/>
    <lineage>
        <taxon>Bacteria</taxon>
        <taxon>Bacillati</taxon>
        <taxon>Bacillota</taxon>
        <taxon>Clostridia</taxon>
        <taxon>Eubacteriales</taxon>
        <taxon>Clostridiaceae</taxon>
        <taxon>Clostridium</taxon>
    </lineage>
</organism>
<dbReference type="EMBL" id="LFVU01000005">
    <property type="protein sequence ID" value="KMT22734.1"/>
    <property type="molecule type" value="Genomic_DNA"/>
</dbReference>
<name>A0A0J8DES4_CLOCY</name>
<evidence type="ECO:0000256" key="4">
    <source>
        <dbReference type="ARBA" id="ARBA00022989"/>
    </source>
</evidence>
<feature type="transmembrane region" description="Helical" evidence="6">
    <location>
        <begin position="42"/>
        <end position="66"/>
    </location>
</feature>
<gene>
    <name evidence="7" type="primary">spoVB</name>
    <name evidence="7" type="ORF">CLCY_11c00680</name>
</gene>
<dbReference type="NCBIfam" id="TIGR02900">
    <property type="entry name" value="spore_V_B"/>
    <property type="match status" value="1"/>
</dbReference>
<evidence type="ECO:0000313" key="8">
    <source>
        <dbReference type="Proteomes" id="UP000036756"/>
    </source>
</evidence>
<comment type="caution">
    <text evidence="7">The sequence shown here is derived from an EMBL/GenBank/DDBJ whole genome shotgun (WGS) entry which is preliminary data.</text>
</comment>
<feature type="transmembrane region" description="Helical" evidence="6">
    <location>
        <begin position="231"/>
        <end position="257"/>
    </location>
</feature>